<accession>A0A0L0FMV1</accession>
<proteinExistence type="predicted"/>
<evidence type="ECO:0000313" key="2">
    <source>
        <dbReference type="EMBL" id="KNC78085.1"/>
    </source>
</evidence>
<evidence type="ECO:0000313" key="3">
    <source>
        <dbReference type="Proteomes" id="UP000054560"/>
    </source>
</evidence>
<keyword evidence="3" id="KW-1185">Reference proteome</keyword>
<name>A0A0L0FMV1_9EUKA</name>
<feature type="region of interest" description="Disordered" evidence="1">
    <location>
        <begin position="112"/>
        <end position="140"/>
    </location>
</feature>
<evidence type="ECO:0000256" key="1">
    <source>
        <dbReference type="SAM" id="MobiDB-lite"/>
    </source>
</evidence>
<sequence>MHIHTQTTMIIHVVMCGRVLLNTRYTKILNSSHTHMLSKGRAIARAYRICSTPYIPTLRYNALHTVNQIQSHARHGIGSRVGCRLMSAAPNAHIATDKEHTGISQDTVEATHLRSNGKTDKNEAVDAETVTSSGKKAKRKNKAWAVVHNEVTVENRNAQLWVAGLKKSQSASGTIDR</sequence>
<dbReference type="Proteomes" id="UP000054560">
    <property type="component" value="Unassembled WGS sequence"/>
</dbReference>
<reference evidence="2 3" key="1">
    <citation type="submission" date="2011-02" db="EMBL/GenBank/DDBJ databases">
        <title>The Genome Sequence of Sphaeroforma arctica JP610.</title>
        <authorList>
            <consortium name="The Broad Institute Genome Sequencing Platform"/>
            <person name="Russ C."/>
            <person name="Cuomo C."/>
            <person name="Young S.K."/>
            <person name="Zeng Q."/>
            <person name="Gargeya S."/>
            <person name="Alvarado L."/>
            <person name="Berlin A."/>
            <person name="Chapman S.B."/>
            <person name="Chen Z."/>
            <person name="Freedman E."/>
            <person name="Gellesch M."/>
            <person name="Goldberg J."/>
            <person name="Griggs A."/>
            <person name="Gujja S."/>
            <person name="Heilman E."/>
            <person name="Heiman D."/>
            <person name="Howarth C."/>
            <person name="Mehta T."/>
            <person name="Neiman D."/>
            <person name="Pearson M."/>
            <person name="Roberts A."/>
            <person name="Saif S."/>
            <person name="Shea T."/>
            <person name="Shenoy N."/>
            <person name="Sisk P."/>
            <person name="Stolte C."/>
            <person name="Sykes S."/>
            <person name="White J."/>
            <person name="Yandava C."/>
            <person name="Burger G."/>
            <person name="Gray M.W."/>
            <person name="Holland P.W.H."/>
            <person name="King N."/>
            <person name="Lang F.B.F."/>
            <person name="Roger A.J."/>
            <person name="Ruiz-Trillo I."/>
            <person name="Haas B."/>
            <person name="Nusbaum C."/>
            <person name="Birren B."/>
        </authorList>
    </citation>
    <scope>NUCLEOTIDE SEQUENCE [LARGE SCALE GENOMIC DNA]</scope>
    <source>
        <strain evidence="2 3">JP610</strain>
    </source>
</reference>
<dbReference type="EMBL" id="KQ242561">
    <property type="protein sequence ID" value="KNC78085.1"/>
    <property type="molecule type" value="Genomic_DNA"/>
</dbReference>
<protein>
    <submittedName>
        <fullName evidence="2">Uncharacterized protein</fullName>
    </submittedName>
</protein>
<organism evidence="2 3">
    <name type="scientific">Sphaeroforma arctica JP610</name>
    <dbReference type="NCBI Taxonomy" id="667725"/>
    <lineage>
        <taxon>Eukaryota</taxon>
        <taxon>Ichthyosporea</taxon>
        <taxon>Ichthyophonida</taxon>
        <taxon>Sphaeroforma</taxon>
    </lineage>
</organism>
<dbReference type="RefSeq" id="XP_014151987.1">
    <property type="nucleotide sequence ID" value="XM_014296512.1"/>
</dbReference>
<dbReference type="AlphaFoldDB" id="A0A0L0FMV1"/>
<dbReference type="GeneID" id="25909975"/>
<feature type="compositionally biased region" description="Basic and acidic residues" evidence="1">
    <location>
        <begin position="112"/>
        <end position="124"/>
    </location>
</feature>
<gene>
    <name evidence="2" type="ORF">SARC_09471</name>
</gene>